<accession>A0A948W4S5</accession>
<reference evidence="4" key="1">
    <citation type="submission" date="2021-05" db="EMBL/GenBank/DDBJ databases">
        <title>Energy efficiency and biological interactions define the core microbiome of deep oligotrophic groundwater.</title>
        <authorList>
            <person name="Mehrshad M."/>
            <person name="Lopez-Fernandez M."/>
            <person name="Bell E."/>
            <person name="Bernier-Latmani R."/>
            <person name="Bertilsson S."/>
            <person name="Dopson M."/>
        </authorList>
    </citation>
    <scope>NUCLEOTIDE SEQUENCE</scope>
    <source>
        <strain evidence="4">Modern_marine.mb.64</strain>
    </source>
</reference>
<dbReference type="EMBL" id="JAHJDP010000095">
    <property type="protein sequence ID" value="MBU2692542.1"/>
    <property type="molecule type" value="Genomic_DNA"/>
</dbReference>
<comment type="caution">
    <text evidence="4">The sequence shown here is derived from an EMBL/GenBank/DDBJ whole genome shotgun (WGS) entry which is preliminary data.</text>
</comment>
<dbReference type="Pfam" id="PF13448">
    <property type="entry name" value="DUF4114"/>
    <property type="match status" value="1"/>
</dbReference>
<organism evidence="4 5">
    <name type="scientific">Eiseniibacteriota bacterium</name>
    <dbReference type="NCBI Taxonomy" id="2212470"/>
    <lineage>
        <taxon>Bacteria</taxon>
        <taxon>Candidatus Eiseniibacteriota</taxon>
    </lineage>
</organism>
<evidence type="ECO:0000313" key="5">
    <source>
        <dbReference type="Proteomes" id="UP000777784"/>
    </source>
</evidence>
<dbReference type="InterPro" id="IPR025193">
    <property type="entry name" value="DUF4114"/>
</dbReference>
<dbReference type="InterPro" id="IPR013424">
    <property type="entry name" value="Ice-binding_C"/>
</dbReference>
<feature type="domain" description="Ice-binding protein C-terminal" evidence="2">
    <location>
        <begin position="199"/>
        <end position="223"/>
    </location>
</feature>
<protein>
    <submittedName>
        <fullName evidence="4">PEP-CTERM sorting domain-containing protein</fullName>
    </submittedName>
</protein>
<dbReference type="Proteomes" id="UP000777784">
    <property type="component" value="Unassembled WGS sequence"/>
</dbReference>
<dbReference type="AlphaFoldDB" id="A0A948W4S5"/>
<evidence type="ECO:0000313" key="4">
    <source>
        <dbReference type="EMBL" id="MBU2692542.1"/>
    </source>
</evidence>
<name>A0A948W4S5_UNCEI</name>
<evidence type="ECO:0000259" key="2">
    <source>
        <dbReference type="Pfam" id="PF07589"/>
    </source>
</evidence>
<sequence length="226" mass="24484">MRQIICGLIIIGCVFVSSSASAGFTTWFPSPNEPDLDEILDNLYGLSNVVRVADTGGLTDQIWFNSNAAVSVEAKFSSRDHTFGYYQGLTGWSFNPLFTVSGSGYLSGVTGGFTPAQSGNPFRFADKTGWVPAWSSLELQNLDFMDHMVTYQITGDDPTKSNTVGSYVLAWEDGSWFGDRDYNDLIVEVSGVGLGGCSPVPEPATLTLLGMGLVGFTGWSLRRRKK</sequence>
<evidence type="ECO:0000259" key="3">
    <source>
        <dbReference type="Pfam" id="PF13448"/>
    </source>
</evidence>
<dbReference type="Pfam" id="PF07589">
    <property type="entry name" value="PEP-CTERM"/>
    <property type="match status" value="1"/>
</dbReference>
<feature type="chain" id="PRO_5036706591" evidence="1">
    <location>
        <begin position="23"/>
        <end position="226"/>
    </location>
</feature>
<feature type="domain" description="DUF4114" evidence="3">
    <location>
        <begin position="132"/>
        <end position="190"/>
    </location>
</feature>
<dbReference type="NCBIfam" id="TIGR02595">
    <property type="entry name" value="PEP_CTERM"/>
    <property type="match status" value="1"/>
</dbReference>
<keyword evidence="1" id="KW-0732">Signal</keyword>
<feature type="signal peptide" evidence="1">
    <location>
        <begin position="1"/>
        <end position="22"/>
    </location>
</feature>
<evidence type="ECO:0000256" key="1">
    <source>
        <dbReference type="SAM" id="SignalP"/>
    </source>
</evidence>
<dbReference type="NCBIfam" id="TIGR01167">
    <property type="entry name" value="LPXTG_anchor"/>
    <property type="match status" value="1"/>
</dbReference>
<gene>
    <name evidence="4" type="ORF">KJ970_16625</name>
</gene>
<proteinExistence type="predicted"/>